<dbReference type="AlphaFoldDB" id="A0A8J8SHK3"/>
<organism evidence="1 2">
    <name type="scientific">Vallitalea pronyensis</name>
    <dbReference type="NCBI Taxonomy" id="1348613"/>
    <lineage>
        <taxon>Bacteria</taxon>
        <taxon>Bacillati</taxon>
        <taxon>Bacillota</taxon>
        <taxon>Clostridia</taxon>
        <taxon>Lachnospirales</taxon>
        <taxon>Vallitaleaceae</taxon>
        <taxon>Vallitalea</taxon>
    </lineage>
</organism>
<name>A0A8J8SHK3_9FIRM</name>
<evidence type="ECO:0000313" key="2">
    <source>
        <dbReference type="Proteomes" id="UP000683246"/>
    </source>
</evidence>
<gene>
    <name evidence="1" type="ORF">HZI73_15035</name>
</gene>
<accession>A0A8J8SHK3</accession>
<dbReference type="Proteomes" id="UP000683246">
    <property type="component" value="Chromosome"/>
</dbReference>
<dbReference type="InterPro" id="IPR009711">
    <property type="entry name" value="UPF0473"/>
</dbReference>
<sequence length="119" mass="14133">MSKDKKHECNCNHDHDQQHEHECECNHDHEGDCCNHQHDKIKLTFDDDETLECLVIGIFDVEDKEYIALLPEDEDEVVFYRYAAINEEEVDLTDIDDDDELELVYQTFLTLIEQEESEE</sequence>
<protein>
    <submittedName>
        <fullName evidence="1">DUF1292 domain-containing protein</fullName>
    </submittedName>
</protein>
<reference evidence="1" key="1">
    <citation type="submission" date="2020-07" db="EMBL/GenBank/DDBJ databases">
        <title>Vallitalea pronyensis genome.</title>
        <authorList>
            <person name="Postec A."/>
        </authorList>
    </citation>
    <scope>NUCLEOTIDE SEQUENCE</scope>
    <source>
        <strain evidence="1">FatNI3</strain>
    </source>
</reference>
<dbReference type="EMBL" id="CP058649">
    <property type="protein sequence ID" value="QUI23517.1"/>
    <property type="molecule type" value="Genomic_DNA"/>
</dbReference>
<dbReference type="Pfam" id="PF06949">
    <property type="entry name" value="DUF1292"/>
    <property type="match status" value="1"/>
</dbReference>
<dbReference type="RefSeq" id="WP_212694201.1">
    <property type="nucleotide sequence ID" value="NZ_CP058649.1"/>
</dbReference>
<evidence type="ECO:0000313" key="1">
    <source>
        <dbReference type="EMBL" id="QUI23517.1"/>
    </source>
</evidence>
<proteinExistence type="predicted"/>
<keyword evidence="2" id="KW-1185">Reference proteome</keyword>
<dbReference type="KEGG" id="vpy:HZI73_15035"/>